<reference evidence="2" key="1">
    <citation type="submission" date="2018-05" db="EMBL/GenBank/DDBJ databases">
        <title>Draft genome of Mucuna pruriens seed.</title>
        <authorList>
            <person name="Nnadi N.E."/>
            <person name="Vos R."/>
            <person name="Hasami M.H."/>
            <person name="Devisetty U.K."/>
            <person name="Aguiy J.C."/>
        </authorList>
    </citation>
    <scope>NUCLEOTIDE SEQUENCE [LARGE SCALE GENOMIC DNA]</scope>
    <source>
        <strain evidence="2">JCA_2017</strain>
    </source>
</reference>
<keyword evidence="3" id="KW-1185">Reference proteome</keyword>
<feature type="non-terminal residue" evidence="2">
    <location>
        <position position="1"/>
    </location>
</feature>
<dbReference type="AlphaFoldDB" id="A0A371EN43"/>
<evidence type="ECO:0000256" key="1">
    <source>
        <dbReference type="SAM" id="Phobius"/>
    </source>
</evidence>
<keyword evidence="1" id="KW-1133">Transmembrane helix</keyword>
<accession>A0A371EN43</accession>
<organism evidence="2 3">
    <name type="scientific">Mucuna pruriens</name>
    <name type="common">Velvet bean</name>
    <name type="synonym">Dolichos pruriens</name>
    <dbReference type="NCBI Taxonomy" id="157652"/>
    <lineage>
        <taxon>Eukaryota</taxon>
        <taxon>Viridiplantae</taxon>
        <taxon>Streptophyta</taxon>
        <taxon>Embryophyta</taxon>
        <taxon>Tracheophyta</taxon>
        <taxon>Spermatophyta</taxon>
        <taxon>Magnoliopsida</taxon>
        <taxon>eudicotyledons</taxon>
        <taxon>Gunneridae</taxon>
        <taxon>Pentapetalae</taxon>
        <taxon>rosids</taxon>
        <taxon>fabids</taxon>
        <taxon>Fabales</taxon>
        <taxon>Fabaceae</taxon>
        <taxon>Papilionoideae</taxon>
        <taxon>50 kb inversion clade</taxon>
        <taxon>NPAAA clade</taxon>
        <taxon>indigoferoid/millettioid clade</taxon>
        <taxon>Phaseoleae</taxon>
        <taxon>Mucuna</taxon>
    </lineage>
</organism>
<evidence type="ECO:0000313" key="3">
    <source>
        <dbReference type="Proteomes" id="UP000257109"/>
    </source>
</evidence>
<gene>
    <name evidence="2" type="ORF">CR513_53644</name>
</gene>
<sequence length="154" mass="18456">MHLLRLSSVTKKRIVWWLKVTLRYLDNITLILFLPMAKMTFVKPFFFSIMVFVTGLYFNLTLKMLYCMVILRRKYTWSNHLGLLLRMSPFPWFVHFIGLYMDLNSLLDRFCKYNNLKWDQENDARLACIEIALDTRSTEQEIGNGSKPWWSVIT</sequence>
<dbReference type="EMBL" id="QJKJ01012979">
    <property type="protein sequence ID" value="RDX67477.1"/>
    <property type="molecule type" value="Genomic_DNA"/>
</dbReference>
<evidence type="ECO:0000313" key="2">
    <source>
        <dbReference type="EMBL" id="RDX67477.1"/>
    </source>
</evidence>
<keyword evidence="1" id="KW-0472">Membrane</keyword>
<feature type="transmembrane region" description="Helical" evidence="1">
    <location>
        <begin position="45"/>
        <end position="71"/>
    </location>
</feature>
<protein>
    <submittedName>
        <fullName evidence="2">Uncharacterized protein</fullName>
    </submittedName>
</protein>
<dbReference type="Proteomes" id="UP000257109">
    <property type="component" value="Unassembled WGS sequence"/>
</dbReference>
<proteinExistence type="predicted"/>
<keyword evidence="1" id="KW-0812">Transmembrane</keyword>
<feature type="transmembrane region" description="Helical" evidence="1">
    <location>
        <begin position="21"/>
        <end position="39"/>
    </location>
</feature>
<comment type="caution">
    <text evidence="2">The sequence shown here is derived from an EMBL/GenBank/DDBJ whole genome shotgun (WGS) entry which is preliminary data.</text>
</comment>
<name>A0A371EN43_MUCPR</name>